<reference evidence="2 3" key="1">
    <citation type="submission" date="2019-10" db="EMBL/GenBank/DDBJ databases">
        <title>Draft Genome Assembly of Rhodococcus zopfii DSM44189.</title>
        <authorList>
            <person name="Sutton J.M."/>
            <person name="Akob D.M."/>
            <person name="Bushman T.J."/>
        </authorList>
    </citation>
    <scope>NUCLEOTIDE SEQUENCE [LARGE SCALE GENOMIC DNA]</scope>
    <source>
        <strain evidence="2 3">DSM 44189</strain>
    </source>
</reference>
<dbReference type="Proteomes" id="UP001275440">
    <property type="component" value="Unassembled WGS sequence"/>
</dbReference>
<dbReference type="EMBL" id="WBMO01000001">
    <property type="protein sequence ID" value="MDV2477104.1"/>
    <property type="molecule type" value="Genomic_DNA"/>
</dbReference>
<evidence type="ECO:0000313" key="3">
    <source>
        <dbReference type="Proteomes" id="UP001275440"/>
    </source>
</evidence>
<dbReference type="InterPro" id="IPR009959">
    <property type="entry name" value="Cyclase_SnoaL-like"/>
</dbReference>
<name>A0ABU3WSY7_9NOCA</name>
<dbReference type="PANTHER" id="PTHR38436:SF1">
    <property type="entry name" value="ESTER CYCLASE"/>
    <property type="match status" value="1"/>
</dbReference>
<dbReference type="Pfam" id="PF12680">
    <property type="entry name" value="SnoaL_2"/>
    <property type="match status" value="1"/>
</dbReference>
<gene>
    <name evidence="2" type="ORF">F8M49_20440</name>
</gene>
<comment type="caution">
    <text evidence="2">The sequence shown here is derived from an EMBL/GenBank/DDBJ whole genome shotgun (WGS) entry which is preliminary data.</text>
</comment>
<protein>
    <submittedName>
        <fullName evidence="2">Ester cyclase</fullName>
    </submittedName>
</protein>
<keyword evidence="3" id="KW-1185">Reference proteome</keyword>
<dbReference type="PANTHER" id="PTHR38436">
    <property type="entry name" value="POLYKETIDE CYCLASE SNOAL-LIKE DOMAIN"/>
    <property type="match status" value="1"/>
</dbReference>
<evidence type="ECO:0000259" key="1">
    <source>
        <dbReference type="Pfam" id="PF12680"/>
    </source>
</evidence>
<dbReference type="InterPro" id="IPR037401">
    <property type="entry name" value="SnoaL-like"/>
</dbReference>
<proteinExistence type="predicted"/>
<feature type="domain" description="SnoaL-like" evidence="1">
    <location>
        <begin position="17"/>
        <end position="131"/>
    </location>
</feature>
<organism evidence="2 3">
    <name type="scientific">Rhodococcus zopfii</name>
    <dbReference type="NCBI Taxonomy" id="43772"/>
    <lineage>
        <taxon>Bacteria</taxon>
        <taxon>Bacillati</taxon>
        <taxon>Actinomycetota</taxon>
        <taxon>Actinomycetes</taxon>
        <taxon>Mycobacteriales</taxon>
        <taxon>Nocardiaceae</taxon>
        <taxon>Rhodococcus</taxon>
    </lineage>
</organism>
<dbReference type="Gene3D" id="3.10.450.50">
    <property type="match status" value="1"/>
</dbReference>
<evidence type="ECO:0000313" key="2">
    <source>
        <dbReference type="EMBL" id="MDV2477104.1"/>
    </source>
</evidence>
<sequence length="148" mass="16606">MSSNAATDLTTLESYPQRYFEAWSQRDIDVALDVISPQVDWRDPSLPAPITDHEGARDFFVSAWQGFPDLKFEAIGTPIVDVARRRVTHEWRMIGTHTGEGFPPGVPPTGKPFDIPGADIWEVDEHGRAVSVRAYWDVATLMRQLGLI</sequence>
<accession>A0ABU3WSY7</accession>
<dbReference type="SUPFAM" id="SSF54427">
    <property type="entry name" value="NTF2-like"/>
    <property type="match status" value="1"/>
</dbReference>
<dbReference type="InterPro" id="IPR032710">
    <property type="entry name" value="NTF2-like_dom_sf"/>
</dbReference>